<dbReference type="SUPFAM" id="SSF103506">
    <property type="entry name" value="Mitochondrial carrier"/>
    <property type="match status" value="1"/>
</dbReference>
<evidence type="ECO:0000256" key="8">
    <source>
        <dbReference type="PROSITE-ProRule" id="PRU00282"/>
    </source>
</evidence>
<evidence type="ECO:0000256" key="1">
    <source>
        <dbReference type="ARBA" id="ARBA00004141"/>
    </source>
</evidence>
<dbReference type="PROSITE" id="PS50920">
    <property type="entry name" value="SOLCAR"/>
    <property type="match status" value="1"/>
</dbReference>
<accession>A0A2P2KQ08</accession>
<evidence type="ECO:0000256" key="9">
    <source>
        <dbReference type="RuleBase" id="RU000488"/>
    </source>
</evidence>
<feature type="repeat" description="Solcar" evidence="8">
    <location>
        <begin position="1"/>
        <end position="63"/>
    </location>
</feature>
<sequence>MSLLITLQIPGSTSKYKGAFHALKDIGRNEGLKGLYRGLIPRLIMYMSQGALFFASYETLKRLFSLDVL</sequence>
<evidence type="ECO:0000313" key="10">
    <source>
        <dbReference type="EMBL" id="MBX07813.1"/>
    </source>
</evidence>
<proteinExistence type="inferred from homology"/>
<protein>
    <submittedName>
        <fullName evidence="10">Uncharacterized protein</fullName>
    </submittedName>
</protein>
<dbReference type="PANTHER" id="PTHR45667">
    <property type="entry name" value="S-ADENOSYLMETHIONINE MITOCHONDRIAL CARRIER PROTEIN"/>
    <property type="match status" value="1"/>
</dbReference>
<evidence type="ECO:0000256" key="3">
    <source>
        <dbReference type="ARBA" id="ARBA00022448"/>
    </source>
</evidence>
<dbReference type="InterPro" id="IPR018108">
    <property type="entry name" value="MCP_transmembrane"/>
</dbReference>
<dbReference type="GO" id="GO:0016020">
    <property type="term" value="C:membrane"/>
    <property type="evidence" value="ECO:0007669"/>
    <property type="project" value="UniProtKB-SubCell"/>
</dbReference>
<keyword evidence="7 8" id="KW-0472">Membrane</keyword>
<evidence type="ECO:0000256" key="7">
    <source>
        <dbReference type="ARBA" id="ARBA00023136"/>
    </source>
</evidence>
<dbReference type="AlphaFoldDB" id="A0A2P2KQ08"/>
<organism evidence="10">
    <name type="scientific">Rhizophora mucronata</name>
    <name type="common">Asiatic mangrove</name>
    <dbReference type="NCBI Taxonomy" id="61149"/>
    <lineage>
        <taxon>Eukaryota</taxon>
        <taxon>Viridiplantae</taxon>
        <taxon>Streptophyta</taxon>
        <taxon>Embryophyta</taxon>
        <taxon>Tracheophyta</taxon>
        <taxon>Spermatophyta</taxon>
        <taxon>Magnoliopsida</taxon>
        <taxon>eudicotyledons</taxon>
        <taxon>Gunneridae</taxon>
        <taxon>Pentapetalae</taxon>
        <taxon>rosids</taxon>
        <taxon>fabids</taxon>
        <taxon>Malpighiales</taxon>
        <taxon>Rhizophoraceae</taxon>
        <taxon>Rhizophora</taxon>
    </lineage>
</organism>
<keyword evidence="4 8" id="KW-0812">Transmembrane</keyword>
<dbReference type="Pfam" id="PF00153">
    <property type="entry name" value="Mito_carr"/>
    <property type="match status" value="1"/>
</dbReference>
<dbReference type="EMBL" id="GGEC01027329">
    <property type="protein sequence ID" value="MBX07813.1"/>
    <property type="molecule type" value="Transcribed_RNA"/>
</dbReference>
<dbReference type="Gene3D" id="1.50.40.10">
    <property type="entry name" value="Mitochondrial carrier domain"/>
    <property type="match status" value="1"/>
</dbReference>
<name>A0A2P2KQ08_RHIMU</name>
<keyword evidence="6" id="KW-1133">Transmembrane helix</keyword>
<evidence type="ECO:0000256" key="2">
    <source>
        <dbReference type="ARBA" id="ARBA00006375"/>
    </source>
</evidence>
<keyword evidence="3 9" id="KW-0813">Transport</keyword>
<comment type="similarity">
    <text evidence="2 9">Belongs to the mitochondrial carrier (TC 2.A.29) family.</text>
</comment>
<comment type="subcellular location">
    <subcellularLocation>
        <location evidence="1">Membrane</location>
        <topology evidence="1">Multi-pass membrane protein</topology>
    </subcellularLocation>
</comment>
<keyword evidence="5" id="KW-0677">Repeat</keyword>
<evidence type="ECO:0000256" key="5">
    <source>
        <dbReference type="ARBA" id="ARBA00022737"/>
    </source>
</evidence>
<evidence type="ECO:0000256" key="4">
    <source>
        <dbReference type="ARBA" id="ARBA00022692"/>
    </source>
</evidence>
<reference evidence="10" key="1">
    <citation type="submission" date="2018-02" db="EMBL/GenBank/DDBJ databases">
        <title>Rhizophora mucronata_Transcriptome.</title>
        <authorList>
            <person name="Meera S.P."/>
            <person name="Sreeshan A."/>
            <person name="Augustine A."/>
        </authorList>
    </citation>
    <scope>NUCLEOTIDE SEQUENCE</scope>
    <source>
        <tissue evidence="10">Leaf</tissue>
    </source>
</reference>
<dbReference type="InterPro" id="IPR023395">
    <property type="entry name" value="MCP_dom_sf"/>
</dbReference>
<evidence type="ECO:0000256" key="6">
    <source>
        <dbReference type="ARBA" id="ARBA00022989"/>
    </source>
</evidence>